<comment type="caution">
    <text evidence="9">The sequence shown here is derived from an EMBL/GenBank/DDBJ whole genome shotgun (WGS) entry which is preliminary data.</text>
</comment>
<comment type="subcellular location">
    <subcellularLocation>
        <location evidence="1 7">Cell membrane</location>
        <topology evidence="1 7">Multi-pass membrane protein</topology>
    </subcellularLocation>
</comment>
<keyword evidence="2 7" id="KW-0813">Transport</keyword>
<evidence type="ECO:0000256" key="7">
    <source>
        <dbReference type="RuleBase" id="RU363032"/>
    </source>
</evidence>
<keyword evidence="6 7" id="KW-0472">Membrane</keyword>
<feature type="transmembrane region" description="Helical" evidence="7">
    <location>
        <begin position="283"/>
        <end position="304"/>
    </location>
</feature>
<reference evidence="9 10" key="1">
    <citation type="submission" date="2015-11" db="EMBL/GenBank/DDBJ databases">
        <title>Genome Sequence of Bacillus simplex strain VanAntwerpen2.</title>
        <authorList>
            <person name="Couger M.B."/>
        </authorList>
    </citation>
    <scope>NUCLEOTIDE SEQUENCE [LARGE SCALE GENOMIC DNA]</scope>
    <source>
        <strain evidence="9 10">VanAntwerpen02</strain>
    </source>
</reference>
<comment type="similarity">
    <text evidence="7">Belongs to the binding-protein-dependent transport system permease family.</text>
</comment>
<keyword evidence="3" id="KW-1003">Cell membrane</keyword>
<evidence type="ECO:0000256" key="5">
    <source>
        <dbReference type="ARBA" id="ARBA00022989"/>
    </source>
</evidence>
<dbReference type="GO" id="GO:0055085">
    <property type="term" value="P:transmembrane transport"/>
    <property type="evidence" value="ECO:0007669"/>
    <property type="project" value="InterPro"/>
</dbReference>
<dbReference type="Gene3D" id="1.10.3720.10">
    <property type="entry name" value="MetI-like"/>
    <property type="match status" value="1"/>
</dbReference>
<feature type="transmembrane region" description="Helical" evidence="7">
    <location>
        <begin position="130"/>
        <end position="150"/>
    </location>
</feature>
<proteinExistence type="inferred from homology"/>
<dbReference type="InterPro" id="IPR000515">
    <property type="entry name" value="MetI-like"/>
</dbReference>
<name>A0A125QSN9_9BACI</name>
<feature type="transmembrane region" description="Helical" evidence="7">
    <location>
        <begin position="179"/>
        <end position="203"/>
    </location>
</feature>
<dbReference type="Proteomes" id="UP000064189">
    <property type="component" value="Unassembled WGS sequence"/>
</dbReference>
<gene>
    <name evidence="9" type="ORF">AS888_12335</name>
</gene>
<accession>A0A125QSN9</accession>
<dbReference type="InterPro" id="IPR051393">
    <property type="entry name" value="ABC_transporter_permease"/>
</dbReference>
<evidence type="ECO:0000256" key="4">
    <source>
        <dbReference type="ARBA" id="ARBA00022692"/>
    </source>
</evidence>
<dbReference type="PANTHER" id="PTHR30193:SF37">
    <property type="entry name" value="INNER MEMBRANE ABC TRANSPORTER PERMEASE PROTEIN YCJO"/>
    <property type="match status" value="1"/>
</dbReference>
<dbReference type="RefSeq" id="WP_061140368.1">
    <property type="nucleotide sequence ID" value="NZ_LNNH01000004.1"/>
</dbReference>
<dbReference type="CDD" id="cd06261">
    <property type="entry name" value="TM_PBP2"/>
    <property type="match status" value="1"/>
</dbReference>
<feature type="transmembrane region" description="Helical" evidence="7">
    <location>
        <begin position="99"/>
        <end position="118"/>
    </location>
</feature>
<evidence type="ECO:0000256" key="1">
    <source>
        <dbReference type="ARBA" id="ARBA00004651"/>
    </source>
</evidence>
<dbReference type="Pfam" id="PF00528">
    <property type="entry name" value="BPD_transp_1"/>
    <property type="match status" value="1"/>
</dbReference>
<evidence type="ECO:0000259" key="8">
    <source>
        <dbReference type="PROSITE" id="PS50928"/>
    </source>
</evidence>
<dbReference type="SUPFAM" id="SSF160964">
    <property type="entry name" value="MalF N-terminal region-like"/>
    <property type="match status" value="1"/>
</dbReference>
<dbReference type="GO" id="GO:0005886">
    <property type="term" value="C:plasma membrane"/>
    <property type="evidence" value="ECO:0007669"/>
    <property type="project" value="UniProtKB-SubCell"/>
</dbReference>
<evidence type="ECO:0000313" key="9">
    <source>
        <dbReference type="EMBL" id="KWW22322.1"/>
    </source>
</evidence>
<feature type="domain" description="ABC transmembrane type-1" evidence="8">
    <location>
        <begin position="93"/>
        <end position="305"/>
    </location>
</feature>
<evidence type="ECO:0000256" key="6">
    <source>
        <dbReference type="ARBA" id="ARBA00023136"/>
    </source>
</evidence>
<dbReference type="PANTHER" id="PTHR30193">
    <property type="entry name" value="ABC TRANSPORTER PERMEASE PROTEIN"/>
    <property type="match status" value="1"/>
</dbReference>
<dbReference type="PROSITE" id="PS50928">
    <property type="entry name" value="ABC_TM1"/>
    <property type="match status" value="1"/>
</dbReference>
<organism evidence="9 10">
    <name type="scientific">Peribacillus simplex</name>
    <dbReference type="NCBI Taxonomy" id="1478"/>
    <lineage>
        <taxon>Bacteria</taxon>
        <taxon>Bacillati</taxon>
        <taxon>Bacillota</taxon>
        <taxon>Bacilli</taxon>
        <taxon>Bacillales</taxon>
        <taxon>Bacillaceae</taxon>
        <taxon>Peribacillus</taxon>
    </lineage>
</organism>
<protein>
    <submittedName>
        <fullName evidence="9">ABC transporter permease</fullName>
    </submittedName>
</protein>
<keyword evidence="10" id="KW-1185">Reference proteome</keyword>
<sequence>MSKMGWKTNGLAYTYLKSEKGLRARIHWKDNMIAYAFLGPALLILSMFLVIPVIMAVYYAFTDYYLLTPDMRKFVGLDNFFHLFKDPIFLKSLLNTLKFVVFVIPLQVGSALGMALLLNKQRRANTFFKVAYFSPVVMSLVVISVLWLYLLNPNEGIINNALRYIGISAQPFLTSPKQAIFTIVVVSAWQGAGFQMLIFLAGLQNIPMDVYEAAQMDGMNKWHRFIYITLPLLKPTSVFIFITTLIGAFKLLVQPMVMTQGGPMNSTMTVVYYIYQTGFTDRMVGYASSMALLFGTIIGIVTLAQRKLVKEDDD</sequence>
<keyword evidence="4 7" id="KW-0812">Transmembrane</keyword>
<dbReference type="AlphaFoldDB" id="A0A125QSN9"/>
<feature type="transmembrane region" description="Helical" evidence="7">
    <location>
        <begin position="33"/>
        <end position="61"/>
    </location>
</feature>
<dbReference type="InterPro" id="IPR035906">
    <property type="entry name" value="MetI-like_sf"/>
</dbReference>
<dbReference type="SUPFAM" id="SSF161098">
    <property type="entry name" value="MetI-like"/>
    <property type="match status" value="1"/>
</dbReference>
<evidence type="ECO:0000256" key="2">
    <source>
        <dbReference type="ARBA" id="ARBA00022448"/>
    </source>
</evidence>
<dbReference type="EMBL" id="LNNH01000004">
    <property type="protein sequence ID" value="KWW22322.1"/>
    <property type="molecule type" value="Genomic_DNA"/>
</dbReference>
<evidence type="ECO:0000313" key="10">
    <source>
        <dbReference type="Proteomes" id="UP000064189"/>
    </source>
</evidence>
<feature type="transmembrane region" description="Helical" evidence="7">
    <location>
        <begin position="224"/>
        <end position="249"/>
    </location>
</feature>
<evidence type="ECO:0000256" key="3">
    <source>
        <dbReference type="ARBA" id="ARBA00022475"/>
    </source>
</evidence>
<keyword evidence="5 7" id="KW-1133">Transmembrane helix</keyword>